<accession>A0A401FVW9</accession>
<keyword evidence="3" id="KW-1185">Reference proteome</keyword>
<proteinExistence type="predicted"/>
<dbReference type="Proteomes" id="UP000288096">
    <property type="component" value="Unassembled WGS sequence"/>
</dbReference>
<comment type="caution">
    <text evidence="2">The sequence shown here is derived from an EMBL/GenBank/DDBJ whole genome shotgun (WGS) entry which is preliminary data.</text>
</comment>
<feature type="coiled-coil region" evidence="1">
    <location>
        <begin position="62"/>
        <end position="99"/>
    </location>
</feature>
<gene>
    <name evidence="2" type="ORF">DENIS_2071</name>
</gene>
<evidence type="ECO:0000256" key="1">
    <source>
        <dbReference type="SAM" id="Coils"/>
    </source>
</evidence>
<evidence type="ECO:0000313" key="2">
    <source>
        <dbReference type="EMBL" id="GBC61111.1"/>
    </source>
</evidence>
<reference evidence="3" key="2">
    <citation type="submission" date="2019-01" db="EMBL/GenBank/DDBJ databases">
        <title>Genome sequence of Desulfonema ishimotonii strain Tokyo 01.</title>
        <authorList>
            <person name="Fukui M."/>
        </authorList>
    </citation>
    <scope>NUCLEOTIDE SEQUENCE [LARGE SCALE GENOMIC DNA]</scope>
    <source>
        <strain evidence="3">Tokyo 01</strain>
    </source>
</reference>
<name>A0A401FVW9_9BACT</name>
<dbReference type="AlphaFoldDB" id="A0A401FVW9"/>
<dbReference type="OrthoDB" id="251692at2"/>
<reference evidence="3" key="1">
    <citation type="submission" date="2017-11" db="EMBL/GenBank/DDBJ databases">
        <authorList>
            <person name="Watanabe M."/>
            <person name="Kojima H."/>
        </authorList>
    </citation>
    <scope>NUCLEOTIDE SEQUENCE [LARGE SCALE GENOMIC DNA]</scope>
    <source>
        <strain evidence="3">Tokyo 01</strain>
    </source>
</reference>
<dbReference type="EMBL" id="BEXT01000001">
    <property type="protein sequence ID" value="GBC61111.1"/>
    <property type="molecule type" value="Genomic_DNA"/>
</dbReference>
<sequence length="718" mass="81540">MSETRYHVIPILLVTTSTLLVWGTAFAVSAQIGTPMQWVLFGAGIPALCAIFWFRRERSAAESDLEADRKALAEERKALEAEKEKFQHARKAAEAELEKHSVLIQKREAALSQKLTTFHEWMEFPTGIGENREPLPEAGASGISEADQAVLKLIQEKTELIFNKIREKDYLENGIFRRERLVDDLFDLMESVARIYNPASENPLLETSVEQLLRAANRIALQLIVVLEQLPLDLKTYNFRKVYDSVQAGVRVYDVYKTVDPYWNYLRPVYYLGRFALGTNPITLGVGWAVGELAKTGAKKLSSHLANRYALNLLHDLIFIVGNEAAGIFGGDFRHREPNWIYGAELSELISRFPISREIMESGLNEVGHLRLRNEYDRIFLYRCLAAHKSAGPRRFDARSHLSPEERQTIADRLERFSNRYICGKPGDLEAWKSDVEDRLEVKIRVDAGRTGPDAEYGMAEGLRSLAAFLLDFKKQSSEALPGLLATTRLFAKLDGDHQQKAVRQLTESPPMIFDYPDLEPSDPLLDDYIHDLMRLCVRVYPPTIQADYMVESAARYFRRKDAKDLTGKMGKMYSGFLAENLISESPEKKLKPHVARALLGLPDAGEMVRFVYEDVKVQTDVPLSGELWLMGTDRRLLLALIPDEKEAAVVIWQGTDAHPVRMEKIEKRFNIDCRLRGGVWLAEAFQAKTPDLILPGQTMTRYGTYFKALAEYCGENI</sequence>
<protein>
    <submittedName>
        <fullName evidence="2">Uncharacterized protein</fullName>
    </submittedName>
</protein>
<evidence type="ECO:0000313" key="3">
    <source>
        <dbReference type="Proteomes" id="UP000288096"/>
    </source>
</evidence>
<organism evidence="2 3">
    <name type="scientific">Desulfonema ishimotonii</name>
    <dbReference type="NCBI Taxonomy" id="45657"/>
    <lineage>
        <taxon>Bacteria</taxon>
        <taxon>Pseudomonadati</taxon>
        <taxon>Thermodesulfobacteriota</taxon>
        <taxon>Desulfobacteria</taxon>
        <taxon>Desulfobacterales</taxon>
        <taxon>Desulfococcaceae</taxon>
        <taxon>Desulfonema</taxon>
    </lineage>
</organism>
<dbReference type="RefSeq" id="WP_124328442.1">
    <property type="nucleotide sequence ID" value="NZ_BEXT01000001.1"/>
</dbReference>
<keyword evidence="1" id="KW-0175">Coiled coil</keyword>